<evidence type="ECO:0000256" key="4">
    <source>
        <dbReference type="ARBA" id="ARBA00022776"/>
    </source>
</evidence>
<dbReference type="Proteomes" id="UP000559256">
    <property type="component" value="Unassembled WGS sequence"/>
</dbReference>
<evidence type="ECO:0000313" key="12">
    <source>
        <dbReference type="EMBL" id="KAF5365727.1"/>
    </source>
</evidence>
<dbReference type="OrthoDB" id="3344830at2759"/>
<accession>A0A8H5GIW2</accession>
<dbReference type="EMBL" id="JAACJM010000026">
    <property type="protein sequence ID" value="KAF5365727.1"/>
    <property type="molecule type" value="Genomic_DNA"/>
</dbReference>
<gene>
    <name evidence="12" type="ORF">D9758_003131</name>
</gene>
<comment type="subcellular location">
    <subcellularLocation>
        <location evidence="10">Nucleus</location>
    </subcellularLocation>
    <subcellularLocation>
        <location evidence="10">Chromosome</location>
        <location evidence="10">Centromere</location>
        <location evidence="10">Kinetochore</location>
    </subcellularLocation>
</comment>
<dbReference type="PANTHER" id="PTHR22142">
    <property type="match status" value="1"/>
</dbReference>
<evidence type="ECO:0000256" key="3">
    <source>
        <dbReference type="ARBA" id="ARBA00022618"/>
    </source>
</evidence>
<comment type="subunit">
    <text evidence="10">Component of the NDC80 complex.</text>
</comment>
<dbReference type="InterPro" id="IPR013252">
    <property type="entry name" value="Ndc80_Spc24"/>
</dbReference>
<evidence type="ECO:0000256" key="7">
    <source>
        <dbReference type="ARBA" id="ARBA00023242"/>
    </source>
</evidence>
<evidence type="ECO:0000256" key="1">
    <source>
        <dbReference type="ARBA" id="ARBA00007804"/>
    </source>
</evidence>
<name>A0A8H5GIW2_9AGAR</name>
<evidence type="ECO:0000256" key="9">
    <source>
        <dbReference type="ARBA" id="ARBA00023328"/>
    </source>
</evidence>
<comment type="caution">
    <text evidence="12">The sequence shown here is derived from an EMBL/GenBank/DDBJ whole genome shotgun (WGS) entry which is preliminary data.</text>
</comment>
<dbReference type="Pfam" id="PF08286">
    <property type="entry name" value="Spc24"/>
    <property type="match status" value="1"/>
</dbReference>
<sequence length="192" mass="20824">MSPLQEATYGIQAMAAMIDPEEDYMTIVDAEEKFADSEAKRKKELEEAYSRLKSLSKILEAARVSSTRPKSVLSAEAHTATLNELDSSRLSLAKSISDAEGLLASREAELAALKEETQGLEVYDPAIEHVKELDGTAIRLQIYKGLGFEPAVEKNTNAAKILVCSQSGDIHSVPLASASIDVTRQVWKLAAS</sequence>
<feature type="coiled-coil region" evidence="11">
    <location>
        <begin position="27"/>
        <end position="62"/>
    </location>
</feature>
<keyword evidence="7 10" id="KW-0539">Nucleus</keyword>
<reference evidence="12 13" key="1">
    <citation type="journal article" date="2020" name="ISME J.">
        <title>Uncovering the hidden diversity of litter-decomposition mechanisms in mushroom-forming fungi.</title>
        <authorList>
            <person name="Floudas D."/>
            <person name="Bentzer J."/>
            <person name="Ahren D."/>
            <person name="Johansson T."/>
            <person name="Persson P."/>
            <person name="Tunlid A."/>
        </authorList>
    </citation>
    <scope>NUCLEOTIDE SEQUENCE [LARGE SCALE GENOMIC DNA]</scope>
    <source>
        <strain evidence="12 13">CBS 291.85</strain>
    </source>
</reference>
<keyword evidence="13" id="KW-1185">Reference proteome</keyword>
<evidence type="ECO:0000256" key="5">
    <source>
        <dbReference type="ARBA" id="ARBA00022838"/>
    </source>
</evidence>
<evidence type="ECO:0000313" key="13">
    <source>
        <dbReference type="Proteomes" id="UP000559256"/>
    </source>
</evidence>
<keyword evidence="2 10" id="KW-0158">Chromosome</keyword>
<dbReference type="GO" id="GO:0005634">
    <property type="term" value="C:nucleus"/>
    <property type="evidence" value="ECO:0007669"/>
    <property type="project" value="UniProtKB-SubCell"/>
</dbReference>
<dbReference type="GO" id="GO:0051301">
    <property type="term" value="P:cell division"/>
    <property type="evidence" value="ECO:0007669"/>
    <property type="project" value="UniProtKB-UniRule"/>
</dbReference>
<comment type="function">
    <text evidence="10">Acts as a component of the essential kinetochore-associated NDC80 complex, which is required for chromosome segregation and spindle checkpoint activity.</text>
</comment>
<evidence type="ECO:0000256" key="2">
    <source>
        <dbReference type="ARBA" id="ARBA00022454"/>
    </source>
</evidence>
<evidence type="ECO:0000256" key="11">
    <source>
        <dbReference type="SAM" id="Coils"/>
    </source>
</evidence>
<evidence type="ECO:0000256" key="10">
    <source>
        <dbReference type="RuleBase" id="RU368011"/>
    </source>
</evidence>
<dbReference type="GO" id="GO:0007059">
    <property type="term" value="P:chromosome segregation"/>
    <property type="evidence" value="ECO:0007669"/>
    <property type="project" value="TreeGrafter"/>
</dbReference>
<dbReference type="PANTHER" id="PTHR22142:SF2">
    <property type="entry name" value="KINETOCHORE PROTEIN SPC24"/>
    <property type="match status" value="1"/>
</dbReference>
<dbReference type="GO" id="GO:0008017">
    <property type="term" value="F:microtubule binding"/>
    <property type="evidence" value="ECO:0007669"/>
    <property type="project" value="TreeGrafter"/>
</dbReference>
<proteinExistence type="inferred from homology"/>
<organism evidence="12 13">
    <name type="scientific">Tetrapyrgos nigripes</name>
    <dbReference type="NCBI Taxonomy" id="182062"/>
    <lineage>
        <taxon>Eukaryota</taxon>
        <taxon>Fungi</taxon>
        <taxon>Dikarya</taxon>
        <taxon>Basidiomycota</taxon>
        <taxon>Agaricomycotina</taxon>
        <taxon>Agaricomycetes</taxon>
        <taxon>Agaricomycetidae</taxon>
        <taxon>Agaricales</taxon>
        <taxon>Marasmiineae</taxon>
        <taxon>Marasmiaceae</taxon>
        <taxon>Tetrapyrgos</taxon>
    </lineage>
</organism>
<dbReference type="AlphaFoldDB" id="A0A8H5GIW2"/>
<keyword evidence="9 10" id="KW-0137">Centromere</keyword>
<keyword evidence="3 10" id="KW-0132">Cell division</keyword>
<keyword evidence="5 10" id="KW-0995">Kinetochore</keyword>
<keyword evidence="4 10" id="KW-0498">Mitosis</keyword>
<protein>
    <recommendedName>
        <fullName evidence="10">Kinetochore protein Spc24</fullName>
    </recommendedName>
</protein>
<keyword evidence="8 10" id="KW-0131">Cell cycle</keyword>
<evidence type="ECO:0000256" key="8">
    <source>
        <dbReference type="ARBA" id="ARBA00023306"/>
    </source>
</evidence>
<evidence type="ECO:0000256" key="6">
    <source>
        <dbReference type="ARBA" id="ARBA00023054"/>
    </source>
</evidence>
<comment type="similarity">
    <text evidence="1 10">Belongs to the SPC24 family.</text>
</comment>
<dbReference type="CDD" id="cd11565">
    <property type="entry name" value="RWD_Spc24"/>
    <property type="match status" value="1"/>
</dbReference>
<keyword evidence="6 11" id="KW-0175">Coiled coil</keyword>
<dbReference type="GO" id="GO:0031262">
    <property type="term" value="C:Ndc80 complex"/>
    <property type="evidence" value="ECO:0007669"/>
    <property type="project" value="TreeGrafter"/>
</dbReference>